<evidence type="ECO:0000313" key="1">
    <source>
        <dbReference type="EMBL" id="EJD37560.1"/>
    </source>
</evidence>
<reference evidence="2" key="1">
    <citation type="journal article" date="2012" name="Science">
        <title>The Paleozoic origin of enzymatic lignin decomposition reconstructed from 31 fungal genomes.</title>
        <authorList>
            <person name="Floudas D."/>
            <person name="Binder M."/>
            <person name="Riley R."/>
            <person name="Barry K."/>
            <person name="Blanchette R.A."/>
            <person name="Henrissat B."/>
            <person name="Martinez A.T."/>
            <person name="Otillar R."/>
            <person name="Spatafora J.W."/>
            <person name="Yadav J.S."/>
            <person name="Aerts A."/>
            <person name="Benoit I."/>
            <person name="Boyd A."/>
            <person name="Carlson A."/>
            <person name="Copeland A."/>
            <person name="Coutinho P.M."/>
            <person name="de Vries R.P."/>
            <person name="Ferreira P."/>
            <person name="Findley K."/>
            <person name="Foster B."/>
            <person name="Gaskell J."/>
            <person name="Glotzer D."/>
            <person name="Gorecki P."/>
            <person name="Heitman J."/>
            <person name="Hesse C."/>
            <person name="Hori C."/>
            <person name="Igarashi K."/>
            <person name="Jurgens J.A."/>
            <person name="Kallen N."/>
            <person name="Kersten P."/>
            <person name="Kohler A."/>
            <person name="Kuees U."/>
            <person name="Kumar T.K.A."/>
            <person name="Kuo A."/>
            <person name="LaButti K."/>
            <person name="Larrondo L.F."/>
            <person name="Lindquist E."/>
            <person name="Ling A."/>
            <person name="Lombard V."/>
            <person name="Lucas S."/>
            <person name="Lundell T."/>
            <person name="Martin R."/>
            <person name="McLaughlin D.J."/>
            <person name="Morgenstern I."/>
            <person name="Morin E."/>
            <person name="Murat C."/>
            <person name="Nagy L.G."/>
            <person name="Nolan M."/>
            <person name="Ohm R.A."/>
            <person name="Patyshakuliyeva A."/>
            <person name="Rokas A."/>
            <person name="Ruiz-Duenas F.J."/>
            <person name="Sabat G."/>
            <person name="Salamov A."/>
            <person name="Samejima M."/>
            <person name="Schmutz J."/>
            <person name="Slot J.C."/>
            <person name="St John F."/>
            <person name="Stenlid J."/>
            <person name="Sun H."/>
            <person name="Sun S."/>
            <person name="Syed K."/>
            <person name="Tsang A."/>
            <person name="Wiebenga A."/>
            <person name="Young D."/>
            <person name="Pisabarro A."/>
            <person name="Eastwood D.C."/>
            <person name="Martin F."/>
            <person name="Cullen D."/>
            <person name="Grigoriev I.V."/>
            <person name="Hibbett D.S."/>
        </authorList>
    </citation>
    <scope>NUCLEOTIDE SEQUENCE [LARGE SCALE GENOMIC DNA]</scope>
    <source>
        <strain evidence="2">TFB10046</strain>
    </source>
</reference>
<protein>
    <submittedName>
        <fullName evidence="1">Uncharacterized protein</fullName>
    </submittedName>
</protein>
<dbReference type="AlphaFoldDB" id="J0WW00"/>
<accession>J0WW00</accession>
<organism evidence="1 2">
    <name type="scientific">Auricularia subglabra (strain TFB-10046 / SS5)</name>
    <name type="common">White-rot fungus</name>
    <name type="synonym">Auricularia delicata (strain TFB10046)</name>
    <dbReference type="NCBI Taxonomy" id="717982"/>
    <lineage>
        <taxon>Eukaryota</taxon>
        <taxon>Fungi</taxon>
        <taxon>Dikarya</taxon>
        <taxon>Basidiomycota</taxon>
        <taxon>Agaricomycotina</taxon>
        <taxon>Agaricomycetes</taxon>
        <taxon>Auriculariales</taxon>
        <taxon>Auriculariaceae</taxon>
        <taxon>Auricularia</taxon>
    </lineage>
</organism>
<sequence length="70" mass="7751">MYRSLFTYGQRIDDEFIMTTTRLSLRVPAATSQTVTIPQAVPSYKLERAVRSSDTVGSGSEHVSANVQEV</sequence>
<dbReference type="Proteomes" id="UP000006514">
    <property type="component" value="Unassembled WGS sequence"/>
</dbReference>
<evidence type="ECO:0000313" key="2">
    <source>
        <dbReference type="Proteomes" id="UP000006514"/>
    </source>
</evidence>
<dbReference type="InParanoid" id="J0WW00"/>
<gene>
    <name evidence="1" type="ORF">AURDEDRAFT_173417</name>
</gene>
<proteinExistence type="predicted"/>
<dbReference type="KEGG" id="adl:AURDEDRAFT_173417"/>
<dbReference type="EMBL" id="JH687839">
    <property type="protein sequence ID" value="EJD37560.1"/>
    <property type="molecule type" value="Genomic_DNA"/>
</dbReference>
<keyword evidence="2" id="KW-1185">Reference proteome</keyword>
<name>J0WW00_AURST</name>